<keyword evidence="5 6" id="KW-0472">Membrane</keyword>
<name>A0A1J5PDX7_9ZZZZ</name>
<evidence type="ECO:0000256" key="6">
    <source>
        <dbReference type="SAM" id="Phobius"/>
    </source>
</evidence>
<feature type="transmembrane region" description="Helical" evidence="6">
    <location>
        <begin position="120"/>
        <end position="141"/>
    </location>
</feature>
<dbReference type="Pfam" id="PF01810">
    <property type="entry name" value="LysE"/>
    <property type="match status" value="1"/>
</dbReference>
<feature type="transmembrane region" description="Helical" evidence="6">
    <location>
        <begin position="224"/>
        <end position="244"/>
    </location>
</feature>
<feature type="transmembrane region" description="Helical" evidence="6">
    <location>
        <begin position="50"/>
        <end position="71"/>
    </location>
</feature>
<dbReference type="PANTHER" id="PTHR30086">
    <property type="entry name" value="ARGININE EXPORTER PROTEIN ARGO"/>
    <property type="match status" value="1"/>
</dbReference>
<evidence type="ECO:0000256" key="3">
    <source>
        <dbReference type="ARBA" id="ARBA00022692"/>
    </source>
</evidence>
<evidence type="ECO:0000256" key="4">
    <source>
        <dbReference type="ARBA" id="ARBA00022989"/>
    </source>
</evidence>
<dbReference type="PANTHER" id="PTHR30086:SF20">
    <property type="entry name" value="ARGININE EXPORTER PROTEIN ARGO-RELATED"/>
    <property type="match status" value="1"/>
</dbReference>
<accession>A0A1J5PDX7</accession>
<reference evidence="7" key="1">
    <citation type="submission" date="2016-10" db="EMBL/GenBank/DDBJ databases">
        <title>Sequence of Gallionella enrichment culture.</title>
        <authorList>
            <person name="Poehlein A."/>
            <person name="Muehling M."/>
            <person name="Daniel R."/>
        </authorList>
    </citation>
    <scope>NUCLEOTIDE SEQUENCE</scope>
</reference>
<gene>
    <name evidence="7" type="primary">argO_7</name>
    <name evidence="7" type="ORF">GALL_485550</name>
</gene>
<comment type="subcellular location">
    <subcellularLocation>
        <location evidence="1">Cell membrane</location>
        <topology evidence="1">Multi-pass membrane protein</topology>
    </subcellularLocation>
</comment>
<dbReference type="AlphaFoldDB" id="A0A1J5PDX7"/>
<dbReference type="InterPro" id="IPR001123">
    <property type="entry name" value="LeuE-type"/>
</dbReference>
<evidence type="ECO:0000256" key="1">
    <source>
        <dbReference type="ARBA" id="ARBA00004651"/>
    </source>
</evidence>
<feature type="transmembrane region" description="Helical" evidence="6">
    <location>
        <begin position="193"/>
        <end position="212"/>
    </location>
</feature>
<evidence type="ECO:0000256" key="5">
    <source>
        <dbReference type="ARBA" id="ARBA00023136"/>
    </source>
</evidence>
<dbReference type="EMBL" id="MLJW01004503">
    <property type="protein sequence ID" value="OIQ69841.1"/>
    <property type="molecule type" value="Genomic_DNA"/>
</dbReference>
<proteinExistence type="predicted"/>
<feature type="transmembrane region" description="Helical" evidence="6">
    <location>
        <begin position="83"/>
        <end position="108"/>
    </location>
</feature>
<dbReference type="GO" id="GO:0005886">
    <property type="term" value="C:plasma membrane"/>
    <property type="evidence" value="ECO:0007669"/>
    <property type="project" value="UniProtKB-SubCell"/>
</dbReference>
<dbReference type="GO" id="GO:0015171">
    <property type="term" value="F:amino acid transmembrane transporter activity"/>
    <property type="evidence" value="ECO:0007669"/>
    <property type="project" value="TreeGrafter"/>
</dbReference>
<keyword evidence="2" id="KW-1003">Cell membrane</keyword>
<sequence>MSVSSSFAKGVLAPNSNAAVSATITPCGRTGSLMRLICGTSILMTPGLQALSYGFALGLSLIVAIGAQNAFVLKQGLKAEHVFWVSLTCAISDAALIAAGIAGFHVLVAQAPWLTTASRYAGAAFLFWYGTRSLIAAFRSSDTLVPSADGSKPLFKTLTICLAFTFLNPHVYLDTVVLIGSVSTQFPGHALQFGAGAASASLLFFFVLGYGARLLRPLFQNPRAWNVLELLIGLTMWGIAVNLVRGG</sequence>
<feature type="transmembrane region" description="Helical" evidence="6">
    <location>
        <begin position="153"/>
        <end position="173"/>
    </location>
</feature>
<evidence type="ECO:0000313" key="7">
    <source>
        <dbReference type="EMBL" id="OIQ69841.1"/>
    </source>
</evidence>
<comment type="caution">
    <text evidence="7">The sequence shown here is derived from an EMBL/GenBank/DDBJ whole genome shotgun (WGS) entry which is preliminary data.</text>
</comment>
<organism evidence="7">
    <name type="scientific">mine drainage metagenome</name>
    <dbReference type="NCBI Taxonomy" id="410659"/>
    <lineage>
        <taxon>unclassified sequences</taxon>
        <taxon>metagenomes</taxon>
        <taxon>ecological metagenomes</taxon>
    </lineage>
</organism>
<keyword evidence="3 6" id="KW-0812">Transmembrane</keyword>
<keyword evidence="4 6" id="KW-1133">Transmembrane helix</keyword>
<protein>
    <submittedName>
        <fullName evidence="7">Arginine exporter protein ArgO</fullName>
    </submittedName>
</protein>
<evidence type="ECO:0000256" key="2">
    <source>
        <dbReference type="ARBA" id="ARBA00022475"/>
    </source>
</evidence>